<reference evidence="3" key="1">
    <citation type="submission" date="2011-04" db="EMBL/GenBank/DDBJ databases">
        <title>The complete genome of Porphyromonas asaccharolytica DSM 20707.</title>
        <authorList>
            <person name="Lucas S."/>
            <person name="Han J."/>
            <person name="Lapidus A."/>
            <person name="Bruce D."/>
            <person name="Goodwin L."/>
            <person name="Pitluck S."/>
            <person name="Peters L."/>
            <person name="Kyrpides N."/>
            <person name="Mavromatis K."/>
            <person name="Ivanova N."/>
            <person name="Ovchinnikova G."/>
            <person name="Pagani I."/>
            <person name="Lu M."/>
            <person name="Detter J.C."/>
            <person name="Tapia R."/>
            <person name="Han C."/>
            <person name="Land M."/>
            <person name="Hauser L."/>
            <person name="Markowitz V."/>
            <person name="Cheng J.-F."/>
            <person name="Hugenholtz P."/>
            <person name="Woyke T."/>
            <person name="Wu D."/>
            <person name="Gronow S."/>
            <person name="Wellnitz S."/>
            <person name="Brambilla E."/>
            <person name="Klenk H.-P."/>
            <person name="Eisen J.A."/>
        </authorList>
    </citation>
    <scope>NUCLEOTIDE SEQUENCE [LARGE SCALE GENOMIC DNA]</scope>
    <source>
        <strain evidence="3">ATCC 25260 / DSM 20707 / VPI 4198</strain>
    </source>
</reference>
<keyword evidence="1" id="KW-0812">Transmembrane</keyword>
<dbReference type="HOGENOM" id="CLU_1720676_0_0_10"/>
<dbReference type="AlphaFoldDB" id="F4KL47"/>
<evidence type="ECO:0000313" key="2">
    <source>
        <dbReference type="EMBL" id="AEE12021.1"/>
    </source>
</evidence>
<dbReference type="EMBL" id="CP002689">
    <property type="protein sequence ID" value="AEE12021.1"/>
    <property type="molecule type" value="Genomic_DNA"/>
</dbReference>
<name>F4KL47_PORAD</name>
<sequence length="152" mass="16974">MPTPSEDLIRQIPLLSERLEHYHVPEGYFDDLSTRILSQIPLDEPAPATDAVVAPRAHRRAKLWVRLRPWAAIAAALIAVVALWGVWQVTTQGSLRSSDEVASSVYDLSVTPLTDAEYADYLYETCVDILTDNYAIGETLETLSEEDMSDEI</sequence>
<keyword evidence="1" id="KW-1133">Transmembrane helix</keyword>
<keyword evidence="3" id="KW-1185">Reference proteome</keyword>
<proteinExistence type="predicted"/>
<dbReference type="STRING" id="879243.Poras_0067"/>
<dbReference type="OrthoDB" id="1121419at2"/>
<evidence type="ECO:0000256" key="1">
    <source>
        <dbReference type="SAM" id="Phobius"/>
    </source>
</evidence>
<accession>F4KL47</accession>
<feature type="transmembrane region" description="Helical" evidence="1">
    <location>
        <begin position="69"/>
        <end position="87"/>
    </location>
</feature>
<dbReference type="KEGG" id="pah:Poras_0067"/>
<evidence type="ECO:0000313" key="3">
    <source>
        <dbReference type="Proteomes" id="UP000006545"/>
    </source>
</evidence>
<dbReference type="Proteomes" id="UP000006545">
    <property type="component" value="Chromosome"/>
</dbReference>
<dbReference type="RefSeq" id="WP_013759743.1">
    <property type="nucleotide sequence ID" value="NC_015501.1"/>
</dbReference>
<protein>
    <submittedName>
        <fullName evidence="2">Uncharacterized protein</fullName>
    </submittedName>
</protein>
<organism evidence="2 3">
    <name type="scientific">Porphyromonas asaccharolytica (strain ATCC 25260 / DSM 20707 / BCRC 10618 / CCUG 7834 / JCM 6326 / LMG 13178 / VPI 4198 / B440)</name>
    <name type="common">Bacteroides asaccharolyticus</name>
    <dbReference type="NCBI Taxonomy" id="879243"/>
    <lineage>
        <taxon>Bacteria</taxon>
        <taxon>Pseudomonadati</taxon>
        <taxon>Bacteroidota</taxon>
        <taxon>Bacteroidia</taxon>
        <taxon>Bacteroidales</taxon>
        <taxon>Porphyromonadaceae</taxon>
        <taxon>Porphyromonas</taxon>
    </lineage>
</organism>
<keyword evidence="1" id="KW-0472">Membrane</keyword>
<gene>
    <name evidence="2" type="ordered locus">Poras_0067</name>
</gene>